<dbReference type="GO" id="GO:0019478">
    <property type="term" value="P:D-amino acid catabolic process"/>
    <property type="evidence" value="ECO:0007669"/>
    <property type="project" value="TreeGrafter"/>
</dbReference>
<proteinExistence type="inferred from homology"/>
<evidence type="ECO:0000313" key="8">
    <source>
        <dbReference type="EMBL" id="PWN32280.1"/>
    </source>
</evidence>
<dbReference type="Pfam" id="PF01266">
    <property type="entry name" value="DAO"/>
    <property type="match status" value="1"/>
</dbReference>
<dbReference type="GO" id="GO:0005737">
    <property type="term" value="C:cytoplasm"/>
    <property type="evidence" value="ECO:0007669"/>
    <property type="project" value="TreeGrafter"/>
</dbReference>
<gene>
    <name evidence="8" type="ORF">FA14DRAFT_162449</name>
</gene>
<dbReference type="GeneID" id="37021395"/>
<evidence type="ECO:0000256" key="4">
    <source>
        <dbReference type="ARBA" id="ARBA00022827"/>
    </source>
</evidence>
<keyword evidence="4" id="KW-0274">FAD</keyword>
<evidence type="ECO:0000259" key="7">
    <source>
        <dbReference type="Pfam" id="PF01266"/>
    </source>
</evidence>
<dbReference type="STRING" id="1280837.A0A316V435"/>
<evidence type="ECO:0000256" key="2">
    <source>
        <dbReference type="ARBA" id="ARBA00006730"/>
    </source>
</evidence>
<protein>
    <submittedName>
        <fullName evidence="8">Nucleotide-binding domain-containing protein</fullName>
    </submittedName>
</protein>
<name>A0A316V435_9BASI</name>
<dbReference type="OrthoDB" id="2015447at2759"/>
<dbReference type="PANTHER" id="PTHR11530">
    <property type="entry name" value="D-AMINO ACID OXIDASE"/>
    <property type="match status" value="1"/>
</dbReference>
<dbReference type="FunCoup" id="A0A316V435">
    <property type="interactions" value="53"/>
</dbReference>
<evidence type="ECO:0000256" key="5">
    <source>
        <dbReference type="ARBA" id="ARBA00023002"/>
    </source>
</evidence>
<organism evidence="8 9">
    <name type="scientific">Meira miltonrushii</name>
    <dbReference type="NCBI Taxonomy" id="1280837"/>
    <lineage>
        <taxon>Eukaryota</taxon>
        <taxon>Fungi</taxon>
        <taxon>Dikarya</taxon>
        <taxon>Basidiomycota</taxon>
        <taxon>Ustilaginomycotina</taxon>
        <taxon>Exobasidiomycetes</taxon>
        <taxon>Exobasidiales</taxon>
        <taxon>Brachybasidiaceae</taxon>
        <taxon>Meira</taxon>
    </lineage>
</organism>
<comment type="similarity">
    <text evidence="2">Belongs to the DAMOX/DASOX family.</text>
</comment>
<dbReference type="AlphaFoldDB" id="A0A316V435"/>
<dbReference type="InParanoid" id="A0A316V435"/>
<dbReference type="InterPro" id="IPR006076">
    <property type="entry name" value="FAD-dep_OxRdtase"/>
</dbReference>
<evidence type="ECO:0000256" key="6">
    <source>
        <dbReference type="SAM" id="MobiDB-lite"/>
    </source>
</evidence>
<keyword evidence="9" id="KW-1185">Reference proteome</keyword>
<dbReference type="Gene3D" id="3.30.9.10">
    <property type="entry name" value="D-Amino Acid Oxidase, subunit A, domain 2"/>
    <property type="match status" value="1"/>
</dbReference>
<evidence type="ECO:0000256" key="1">
    <source>
        <dbReference type="ARBA" id="ARBA00001974"/>
    </source>
</evidence>
<dbReference type="Gene3D" id="3.40.50.720">
    <property type="entry name" value="NAD(P)-binding Rossmann-like Domain"/>
    <property type="match status" value="1"/>
</dbReference>
<dbReference type="GO" id="GO:0071949">
    <property type="term" value="F:FAD binding"/>
    <property type="evidence" value="ECO:0007669"/>
    <property type="project" value="InterPro"/>
</dbReference>
<accession>A0A316V435</accession>
<dbReference type="InterPro" id="IPR023209">
    <property type="entry name" value="DAO"/>
</dbReference>
<dbReference type="RefSeq" id="XP_025352582.1">
    <property type="nucleotide sequence ID" value="XM_025499614.1"/>
</dbReference>
<feature type="region of interest" description="Disordered" evidence="6">
    <location>
        <begin position="337"/>
        <end position="358"/>
    </location>
</feature>
<sequence length="465" mass="50363">MTNKAHVVIVGGGVIGVSTAIALLNHPVESYDVTIVAPDLPSLDSTTYRPNPVQGEAALASYASAWAGAHHVSDAKIPKQIKRDRETYKVLTKLEEAWRQQGWSKDINKRPLVYVHQTEYWSHKAELLESCVDWYPGYKQLPKESLPDSIDFGATFKTLDLDIPKYLPMLYAYFLNLGGRSIKHKASSISEAISLSYSSAASVTQMVDGRARTAEPTSTSIKPSLVIASPGLGAKELLGDDDVLPIRGQTVLLHAPWCTTTAVHGAETAKQSETTWCGVSKVIAAQGGYRDTYVIPRGDGTIICGGTRLEDDWDVEPRIETSHDILRRVLALMPQLQKPKQNGDSSNGNATAQKNPHAGEYDVEIAAVNVGLRPGRKGGIRLENGPKVDEIPMVYCYGFGGIGYQSSWGAAFEARSLVDEALNRTLAPDQSTFADLDSGNLVLPDPSTLFTKEHINGSAPAVNGH</sequence>
<feature type="compositionally biased region" description="Polar residues" evidence="6">
    <location>
        <begin position="338"/>
        <end position="354"/>
    </location>
</feature>
<keyword evidence="3" id="KW-0285">Flavoprotein</keyword>
<reference evidence="8 9" key="1">
    <citation type="journal article" date="2018" name="Mol. Biol. Evol.">
        <title>Broad Genomic Sampling Reveals a Smut Pathogenic Ancestry of the Fungal Clade Ustilaginomycotina.</title>
        <authorList>
            <person name="Kijpornyongpan T."/>
            <person name="Mondo S.J."/>
            <person name="Barry K."/>
            <person name="Sandor L."/>
            <person name="Lee J."/>
            <person name="Lipzen A."/>
            <person name="Pangilinan J."/>
            <person name="LaButti K."/>
            <person name="Hainaut M."/>
            <person name="Henrissat B."/>
            <person name="Grigoriev I.V."/>
            <person name="Spatafora J.W."/>
            <person name="Aime M.C."/>
        </authorList>
    </citation>
    <scope>NUCLEOTIDE SEQUENCE [LARGE SCALE GENOMIC DNA]</scope>
    <source>
        <strain evidence="8 9">MCA 3882</strain>
    </source>
</reference>
<evidence type="ECO:0000256" key="3">
    <source>
        <dbReference type="ARBA" id="ARBA00022630"/>
    </source>
</evidence>
<dbReference type="Proteomes" id="UP000245771">
    <property type="component" value="Unassembled WGS sequence"/>
</dbReference>
<dbReference type="GO" id="GO:0003884">
    <property type="term" value="F:D-amino-acid oxidase activity"/>
    <property type="evidence" value="ECO:0007669"/>
    <property type="project" value="InterPro"/>
</dbReference>
<feature type="domain" description="FAD dependent oxidoreductase" evidence="7">
    <location>
        <begin position="6"/>
        <end position="411"/>
    </location>
</feature>
<dbReference type="PANTHER" id="PTHR11530:SF11">
    <property type="entry name" value="D-ASPARTATE OXIDASE"/>
    <property type="match status" value="1"/>
</dbReference>
<dbReference type="EMBL" id="KZ819606">
    <property type="protein sequence ID" value="PWN32280.1"/>
    <property type="molecule type" value="Genomic_DNA"/>
</dbReference>
<keyword evidence="5" id="KW-0560">Oxidoreductase</keyword>
<dbReference type="SUPFAM" id="SSF54373">
    <property type="entry name" value="FAD-linked reductases, C-terminal domain"/>
    <property type="match status" value="1"/>
</dbReference>
<evidence type="ECO:0000313" key="9">
    <source>
        <dbReference type="Proteomes" id="UP000245771"/>
    </source>
</evidence>
<comment type="cofactor">
    <cofactor evidence="1">
        <name>FAD</name>
        <dbReference type="ChEBI" id="CHEBI:57692"/>
    </cofactor>
</comment>
<dbReference type="SUPFAM" id="SSF51971">
    <property type="entry name" value="Nucleotide-binding domain"/>
    <property type="match status" value="1"/>
</dbReference>